<accession>A0A9W6CW05</accession>
<dbReference type="GO" id="GO:0016747">
    <property type="term" value="F:acyltransferase activity, transferring groups other than amino-acyl groups"/>
    <property type="evidence" value="ECO:0007669"/>
    <property type="project" value="InterPro"/>
</dbReference>
<dbReference type="EMBL" id="BSDP01000001">
    <property type="protein sequence ID" value="GLI26720.1"/>
    <property type="molecule type" value="Genomic_DNA"/>
</dbReference>
<sequence>MTIEIRRAGRADAASLAELAAETFPLACPPHTTPASIAAFIAEHFTVARFEEHLADPARILLIAEDVAPEPAGDALAPRRVPVGYAMLVTGEPADADVLAAVTARPTIELSKFYTRRTVHGAGVAAPLMGATIAAAEATGAATAWLGVNEENARAIRFYGKHGFARVGTKRFRVGERLEHDLVLERVLGGDRVSPSA</sequence>
<dbReference type="Pfam" id="PF00583">
    <property type="entry name" value="Acetyltransf_1"/>
    <property type="match status" value="1"/>
</dbReference>
<dbReference type="InterPro" id="IPR016181">
    <property type="entry name" value="Acyl_CoA_acyltransferase"/>
</dbReference>
<evidence type="ECO:0000256" key="2">
    <source>
        <dbReference type="ARBA" id="ARBA00023315"/>
    </source>
</evidence>
<dbReference type="InterPro" id="IPR050832">
    <property type="entry name" value="Bact_Acetyltransf"/>
</dbReference>
<feature type="domain" description="N-acetyltransferase" evidence="3">
    <location>
        <begin position="3"/>
        <end position="189"/>
    </location>
</feature>
<comment type="caution">
    <text evidence="4">The sequence shown here is derived from an EMBL/GenBank/DDBJ whole genome shotgun (WGS) entry which is preliminary data.</text>
</comment>
<evidence type="ECO:0000259" key="3">
    <source>
        <dbReference type="PROSITE" id="PS51186"/>
    </source>
</evidence>
<keyword evidence="5" id="KW-1185">Reference proteome</keyword>
<reference evidence="4" key="1">
    <citation type="submission" date="2022-12" db="EMBL/GenBank/DDBJ databases">
        <title>Reference genome sequencing for broad-spectrum identification of bacterial and archaeal isolates by mass spectrometry.</title>
        <authorList>
            <person name="Sekiguchi Y."/>
            <person name="Tourlousse D.M."/>
        </authorList>
    </citation>
    <scope>NUCLEOTIDE SEQUENCE</scope>
    <source>
        <strain evidence="4">14</strain>
    </source>
</reference>
<proteinExistence type="predicted"/>
<dbReference type="Proteomes" id="UP001144396">
    <property type="component" value="Unassembled WGS sequence"/>
</dbReference>
<name>A0A9W6CW05_9MICO</name>
<dbReference type="AlphaFoldDB" id="A0A9W6CW05"/>
<dbReference type="SUPFAM" id="SSF55729">
    <property type="entry name" value="Acyl-CoA N-acyltransferases (Nat)"/>
    <property type="match status" value="1"/>
</dbReference>
<gene>
    <name evidence="4" type="ORF">ARHIZOSPH14_09620</name>
</gene>
<evidence type="ECO:0000313" key="4">
    <source>
        <dbReference type="EMBL" id="GLI26720.1"/>
    </source>
</evidence>
<organism evidence="4 5">
    <name type="scientific">Agromyces rhizosphaerae</name>
    <dbReference type="NCBI Taxonomy" id="88374"/>
    <lineage>
        <taxon>Bacteria</taxon>
        <taxon>Bacillati</taxon>
        <taxon>Actinomycetota</taxon>
        <taxon>Actinomycetes</taxon>
        <taxon>Micrococcales</taxon>
        <taxon>Microbacteriaceae</taxon>
        <taxon>Agromyces</taxon>
    </lineage>
</organism>
<dbReference type="PANTHER" id="PTHR43877:SF1">
    <property type="entry name" value="ACETYLTRANSFERASE"/>
    <property type="match status" value="1"/>
</dbReference>
<dbReference type="RefSeq" id="WP_281882736.1">
    <property type="nucleotide sequence ID" value="NZ_BSDP01000001.1"/>
</dbReference>
<evidence type="ECO:0000256" key="1">
    <source>
        <dbReference type="ARBA" id="ARBA00022679"/>
    </source>
</evidence>
<keyword evidence="2" id="KW-0012">Acyltransferase</keyword>
<evidence type="ECO:0000313" key="5">
    <source>
        <dbReference type="Proteomes" id="UP001144396"/>
    </source>
</evidence>
<dbReference type="PROSITE" id="PS51186">
    <property type="entry name" value="GNAT"/>
    <property type="match status" value="1"/>
</dbReference>
<dbReference type="InterPro" id="IPR000182">
    <property type="entry name" value="GNAT_dom"/>
</dbReference>
<dbReference type="Gene3D" id="3.40.630.30">
    <property type="match status" value="1"/>
</dbReference>
<keyword evidence="1" id="KW-0808">Transferase</keyword>
<dbReference type="PANTHER" id="PTHR43877">
    <property type="entry name" value="AMINOALKYLPHOSPHONATE N-ACETYLTRANSFERASE-RELATED-RELATED"/>
    <property type="match status" value="1"/>
</dbReference>
<protein>
    <submittedName>
        <fullName evidence="4">N-acetyltransferase</fullName>
    </submittedName>
</protein>